<evidence type="ECO:0000313" key="3">
    <source>
        <dbReference type="EMBL" id="KAK8863332.1"/>
    </source>
</evidence>
<dbReference type="EMBL" id="JAPCWZ010000005">
    <property type="protein sequence ID" value="KAK8863332.1"/>
    <property type="molecule type" value="Genomic_DNA"/>
</dbReference>
<name>A0ABR2IIE3_9PEZI</name>
<gene>
    <name evidence="3" type="ORF">PGQ11_009567</name>
</gene>
<feature type="region of interest" description="Disordered" evidence="1">
    <location>
        <begin position="1"/>
        <end position="60"/>
    </location>
</feature>
<accession>A0ABR2IIE3</accession>
<dbReference type="Proteomes" id="UP001390339">
    <property type="component" value="Unassembled WGS sequence"/>
</dbReference>
<evidence type="ECO:0000313" key="4">
    <source>
        <dbReference type="Proteomes" id="UP001390339"/>
    </source>
</evidence>
<evidence type="ECO:0000256" key="2">
    <source>
        <dbReference type="SAM" id="Phobius"/>
    </source>
</evidence>
<protein>
    <submittedName>
        <fullName evidence="3">Uncharacterized protein</fullName>
    </submittedName>
</protein>
<comment type="caution">
    <text evidence="3">The sequence shown here is derived from an EMBL/GenBank/DDBJ whole genome shotgun (WGS) entry which is preliminary data.</text>
</comment>
<feature type="transmembrane region" description="Helical" evidence="2">
    <location>
        <begin position="97"/>
        <end position="121"/>
    </location>
</feature>
<evidence type="ECO:0000256" key="1">
    <source>
        <dbReference type="SAM" id="MobiDB-lite"/>
    </source>
</evidence>
<organism evidence="3 4">
    <name type="scientific">Apiospora arundinis</name>
    <dbReference type="NCBI Taxonomy" id="335852"/>
    <lineage>
        <taxon>Eukaryota</taxon>
        <taxon>Fungi</taxon>
        <taxon>Dikarya</taxon>
        <taxon>Ascomycota</taxon>
        <taxon>Pezizomycotina</taxon>
        <taxon>Sordariomycetes</taxon>
        <taxon>Xylariomycetidae</taxon>
        <taxon>Amphisphaeriales</taxon>
        <taxon>Apiosporaceae</taxon>
        <taxon>Apiospora</taxon>
    </lineage>
</organism>
<keyword evidence="2" id="KW-1133">Transmembrane helix</keyword>
<reference evidence="3 4" key="1">
    <citation type="journal article" date="2024" name="IMA Fungus">
        <title>Apiospora arundinis, a panoply of carbohydrate-active enzymes and secondary metabolites.</title>
        <authorList>
            <person name="Sorensen T."/>
            <person name="Petersen C."/>
            <person name="Muurmann A.T."/>
            <person name="Christiansen J.V."/>
            <person name="Brundto M.L."/>
            <person name="Overgaard C.K."/>
            <person name="Boysen A.T."/>
            <person name="Wollenberg R.D."/>
            <person name="Larsen T.O."/>
            <person name="Sorensen J.L."/>
            <person name="Nielsen K.L."/>
            <person name="Sondergaard T.E."/>
        </authorList>
    </citation>
    <scope>NUCLEOTIDE SEQUENCE [LARGE SCALE GENOMIC DNA]</scope>
    <source>
        <strain evidence="3 4">AAU 773</strain>
    </source>
</reference>
<proteinExistence type="predicted"/>
<keyword evidence="2" id="KW-0812">Transmembrane</keyword>
<keyword evidence="4" id="KW-1185">Reference proteome</keyword>
<sequence length="134" mass="14328">MEMTTDKYLDLESRWSHQPGLEPSSSHPYQGIEVQSSSAQAHDPANTQQSPFEGTIAFPSPYEGTITFPPPVLGEKISHVPSTDGRPRILVLTTPTFWGLLIIITLVLGGAIGGGIGGGLATRRRNDNSDATQS</sequence>
<feature type="compositionally biased region" description="Polar residues" evidence="1">
    <location>
        <begin position="23"/>
        <end position="52"/>
    </location>
</feature>
<feature type="compositionally biased region" description="Basic and acidic residues" evidence="1">
    <location>
        <begin position="1"/>
        <end position="15"/>
    </location>
</feature>
<keyword evidence="2" id="KW-0472">Membrane</keyword>